<protein>
    <submittedName>
        <fullName evidence="2">Uncharacterized protein</fullName>
    </submittedName>
</protein>
<feature type="compositionally biased region" description="Basic and acidic residues" evidence="1">
    <location>
        <begin position="26"/>
        <end position="36"/>
    </location>
</feature>
<organism evidence="2">
    <name type="scientific">Marseillevirus LCMAC101</name>
    <dbReference type="NCBI Taxonomy" id="2506602"/>
    <lineage>
        <taxon>Viruses</taxon>
        <taxon>Varidnaviria</taxon>
        <taxon>Bamfordvirae</taxon>
        <taxon>Nucleocytoviricota</taxon>
        <taxon>Megaviricetes</taxon>
        <taxon>Pimascovirales</taxon>
        <taxon>Pimascovirales incertae sedis</taxon>
        <taxon>Marseilleviridae</taxon>
    </lineage>
</organism>
<accession>A0A481YRW3</accession>
<name>A0A481YRW3_9VIRU</name>
<sequence length="318" mass="37013">MDDYSCKISSSGQRLWYKDGKRVAKKDVPEKYRDDGNGSCSKLPAPPSKGQKRGNPVACRKVNPDLYKTQNYRPLVNAKGKVVTVIKASKSGSYRASQLVYEVERVQPDYRLSLIIWRDPWTVLPVEGQTSEPIKGYDIINLPKQHLYVLSKMRSFNLDAELAKWSEETQPGRYPPEKKGYFICFNMADYISHLWGKPCYARTERMYLTWEALALLRGVFHCEIHNSVEGHGFVIWITDSWVHIYEGYGGYFEGIYLKLPKDNWFEVNSKLSKFRCKEQKEMLLGLFDFPREIFQSNYLCAEFEPIIFSKYVEVMRIA</sequence>
<reference evidence="2" key="1">
    <citation type="journal article" date="2019" name="MBio">
        <title>Virus Genomes from Deep Sea Sediments Expand the Ocean Megavirome and Support Independent Origins of Viral Gigantism.</title>
        <authorList>
            <person name="Backstrom D."/>
            <person name="Yutin N."/>
            <person name="Jorgensen S.L."/>
            <person name="Dharamshi J."/>
            <person name="Homa F."/>
            <person name="Zaremba-Niedwiedzka K."/>
            <person name="Spang A."/>
            <person name="Wolf Y.I."/>
            <person name="Koonin E.V."/>
            <person name="Ettema T.J."/>
        </authorList>
    </citation>
    <scope>NUCLEOTIDE SEQUENCE</scope>
</reference>
<dbReference type="EMBL" id="MK500327">
    <property type="protein sequence ID" value="QBK85455.1"/>
    <property type="molecule type" value="Genomic_DNA"/>
</dbReference>
<evidence type="ECO:0000256" key="1">
    <source>
        <dbReference type="SAM" id="MobiDB-lite"/>
    </source>
</evidence>
<evidence type="ECO:0000313" key="2">
    <source>
        <dbReference type="EMBL" id="QBK85455.1"/>
    </source>
</evidence>
<feature type="region of interest" description="Disordered" evidence="1">
    <location>
        <begin position="26"/>
        <end position="55"/>
    </location>
</feature>
<gene>
    <name evidence="2" type="ORF">LCMAC101_00420</name>
</gene>
<proteinExistence type="predicted"/>